<gene>
    <name evidence="1" type="ORF">Rhow_000542</name>
</gene>
<dbReference type="Proteomes" id="UP000287519">
    <property type="component" value="Unassembled WGS sequence"/>
</dbReference>
<reference evidence="1 2" key="1">
    <citation type="submission" date="2018-11" db="EMBL/GenBank/DDBJ databases">
        <title>Microbial catabolism of amino acid.</title>
        <authorList>
            <person name="Hibi M."/>
            <person name="Ogawa J."/>
        </authorList>
    </citation>
    <scope>NUCLEOTIDE SEQUENCE [LARGE SCALE GENOMIC DNA]</scope>
    <source>
        <strain evidence="1 2">C31-06</strain>
    </source>
</reference>
<proteinExistence type="predicted"/>
<sequence>MTHSSHRTDEPVSLPTNGDTFVCKFRDAIVCILSDGQHRVRRPLEA</sequence>
<accession>A0A402CMF3</accession>
<dbReference type="AlphaFoldDB" id="A0A402CMF3"/>
<dbReference type="EMBL" id="BHYM01000118">
    <property type="protein sequence ID" value="GCE44916.1"/>
    <property type="molecule type" value="Genomic_DNA"/>
</dbReference>
<evidence type="ECO:0000313" key="1">
    <source>
        <dbReference type="EMBL" id="GCE44916.1"/>
    </source>
</evidence>
<keyword evidence="2" id="KW-1185">Reference proteome</keyword>
<name>A0A402CMF3_RHOWR</name>
<comment type="caution">
    <text evidence="1">The sequence shown here is derived from an EMBL/GenBank/DDBJ whole genome shotgun (WGS) entry which is preliminary data.</text>
</comment>
<protein>
    <submittedName>
        <fullName evidence="1">Uncharacterized protein</fullName>
    </submittedName>
</protein>
<evidence type="ECO:0000313" key="2">
    <source>
        <dbReference type="Proteomes" id="UP000287519"/>
    </source>
</evidence>
<organism evidence="1 2">
    <name type="scientific">Rhodococcus wratislaviensis</name>
    <name type="common">Tsukamurella wratislaviensis</name>
    <dbReference type="NCBI Taxonomy" id="44752"/>
    <lineage>
        <taxon>Bacteria</taxon>
        <taxon>Bacillati</taxon>
        <taxon>Actinomycetota</taxon>
        <taxon>Actinomycetes</taxon>
        <taxon>Mycobacteriales</taxon>
        <taxon>Nocardiaceae</taxon>
        <taxon>Rhodococcus</taxon>
    </lineage>
</organism>